<dbReference type="Proteomes" id="UP000240530">
    <property type="component" value="Unassembled WGS sequence"/>
</dbReference>
<dbReference type="InterPro" id="IPR036291">
    <property type="entry name" value="NAD(P)-bd_dom_sf"/>
</dbReference>
<reference evidence="2 3" key="1">
    <citation type="submission" date="2018-03" db="EMBL/GenBank/DDBJ databases">
        <title>Whole genome sequencing of Histamine producing bacteria.</title>
        <authorList>
            <person name="Butler K."/>
        </authorList>
    </citation>
    <scope>NUCLEOTIDE SEQUENCE [LARGE SCALE GENOMIC DNA]</scope>
    <source>
        <strain evidence="2 3">Res.4.1</strain>
    </source>
</reference>
<dbReference type="SUPFAM" id="SSF51735">
    <property type="entry name" value="NAD(P)-binding Rossmann-fold domains"/>
    <property type="match status" value="1"/>
</dbReference>
<dbReference type="EMBL" id="PYNS01000012">
    <property type="protein sequence ID" value="PSV10453.1"/>
    <property type="molecule type" value="Genomic_DNA"/>
</dbReference>
<evidence type="ECO:0000313" key="2">
    <source>
        <dbReference type="EMBL" id="PSV10453.1"/>
    </source>
</evidence>
<evidence type="ECO:0000313" key="3">
    <source>
        <dbReference type="Proteomes" id="UP000240530"/>
    </source>
</evidence>
<dbReference type="Gene3D" id="3.30.360.10">
    <property type="entry name" value="Dihydrodipicolinate Reductase, domain 2"/>
    <property type="match status" value="1"/>
</dbReference>
<accession>A0A2T3KUR1</accession>
<dbReference type="GO" id="GO:0000166">
    <property type="term" value="F:nucleotide binding"/>
    <property type="evidence" value="ECO:0007669"/>
    <property type="project" value="InterPro"/>
</dbReference>
<organism evidence="2 3">
    <name type="scientific">Photobacterium leiognathi subsp. mandapamensis</name>
    <name type="common">Photobacterium mandapamensis</name>
    <dbReference type="NCBI Taxonomy" id="48408"/>
    <lineage>
        <taxon>Bacteria</taxon>
        <taxon>Pseudomonadati</taxon>
        <taxon>Pseudomonadota</taxon>
        <taxon>Gammaproteobacteria</taxon>
        <taxon>Vibrionales</taxon>
        <taxon>Vibrionaceae</taxon>
        <taxon>Photobacterium</taxon>
    </lineage>
</organism>
<dbReference type="InterPro" id="IPR000683">
    <property type="entry name" value="Gfo/Idh/MocA-like_OxRdtase_N"/>
</dbReference>
<dbReference type="PANTHER" id="PTHR43708:SF4">
    <property type="entry name" value="OXIDOREDUCTASE YCEM-RELATED"/>
    <property type="match status" value="1"/>
</dbReference>
<feature type="domain" description="Gfo/Idh/MocA-like oxidoreductase N-terminal" evidence="1">
    <location>
        <begin position="1"/>
        <end position="119"/>
    </location>
</feature>
<sequence>MRIGVIGLGDIAQKAYLPIMTQLNNVELVLCTRDTAVLASLSEKYRIKHSYSDYRQLTKKNVDAVMIHAATSVHFDIAFWFLTQGIPTFVDKPLVDSGEQVELLYNLAEKHQTPLYVGFNRRHIPLYNKHLPELASGNVGELLSLRWEKNRHNLPGDIQTFIFDDFIHALDSVNLNCKATLDDVYITHQMFGNQLSRVDVQWQAGQCLLHASMNRLTGITNETVSATYHNQSYQFSSFTRGQRWLNNEERILTSEDWTPMLATKGFEGMINDWLGVVEEGSMPLHTIERNISSHQLADLLSHKLHSLFERH</sequence>
<protein>
    <submittedName>
        <fullName evidence="2">Gfo/Idh/MocA family oxidoreductase</fullName>
    </submittedName>
</protein>
<proteinExistence type="predicted"/>
<name>A0A2T3KUR1_PHOLD</name>
<dbReference type="SUPFAM" id="SSF55347">
    <property type="entry name" value="Glyceraldehyde-3-phosphate dehydrogenase-like, C-terminal domain"/>
    <property type="match status" value="1"/>
</dbReference>
<dbReference type="Pfam" id="PF01408">
    <property type="entry name" value="GFO_IDH_MocA"/>
    <property type="match status" value="1"/>
</dbReference>
<dbReference type="AlphaFoldDB" id="A0A2T3KUR1"/>
<evidence type="ECO:0000259" key="1">
    <source>
        <dbReference type="Pfam" id="PF01408"/>
    </source>
</evidence>
<dbReference type="Gene3D" id="3.40.50.720">
    <property type="entry name" value="NAD(P)-binding Rossmann-like Domain"/>
    <property type="match status" value="1"/>
</dbReference>
<comment type="caution">
    <text evidence="2">The sequence shown here is derived from an EMBL/GenBank/DDBJ whole genome shotgun (WGS) entry which is preliminary data.</text>
</comment>
<gene>
    <name evidence="2" type="ORF">C0W93_12070</name>
</gene>
<dbReference type="InterPro" id="IPR051317">
    <property type="entry name" value="Gfo/Idh/MocA_oxidoreduct"/>
</dbReference>
<dbReference type="RefSeq" id="WP_107185216.1">
    <property type="nucleotide sequence ID" value="NZ_CP131574.1"/>
</dbReference>
<dbReference type="PANTHER" id="PTHR43708">
    <property type="entry name" value="CONSERVED EXPRESSED OXIDOREDUCTASE (EUROFUNG)"/>
    <property type="match status" value="1"/>
</dbReference>